<organism evidence="3">
    <name type="scientific">Babesia bovis</name>
    <dbReference type="NCBI Taxonomy" id="5865"/>
    <lineage>
        <taxon>Eukaryota</taxon>
        <taxon>Sar</taxon>
        <taxon>Alveolata</taxon>
        <taxon>Apicomplexa</taxon>
        <taxon>Aconoidasida</taxon>
        <taxon>Piroplasmida</taxon>
        <taxon>Babesiidae</taxon>
        <taxon>Babesia</taxon>
    </lineage>
</organism>
<feature type="region of interest" description="Disordered" evidence="2">
    <location>
        <begin position="269"/>
        <end position="292"/>
    </location>
</feature>
<evidence type="ECO:0000256" key="1">
    <source>
        <dbReference type="SAM" id="Coils"/>
    </source>
</evidence>
<keyword evidence="1" id="KW-0175">Coiled coil</keyword>
<feature type="compositionally biased region" description="Polar residues" evidence="2">
    <location>
        <begin position="278"/>
        <end position="292"/>
    </location>
</feature>
<dbReference type="EMBL" id="AK440467">
    <property type="protein sequence ID" value="BAN64261.1"/>
    <property type="molecule type" value="mRNA"/>
</dbReference>
<feature type="coiled-coil region" evidence="1">
    <location>
        <begin position="6"/>
        <end position="33"/>
    </location>
</feature>
<protein>
    <submittedName>
        <fullName evidence="3">Variant erythrocyte surface antigen-alpha subunit</fullName>
    </submittedName>
</protein>
<reference evidence="3" key="1">
    <citation type="journal article" date="2014" name="BMC Genomics">
        <title>The Babesia bovis gene and promoter model: an update from full-length EST analysis.</title>
        <authorList>
            <person name="Yamagishi J."/>
            <person name="Wakaguri H."/>
            <person name="Yokoyama N."/>
            <person name="Yamashita R."/>
            <person name="Suzuki Y."/>
            <person name="Xuan X."/>
            <person name="Igarashi I."/>
        </authorList>
    </citation>
    <scope>NUCLEOTIDE SEQUENCE</scope>
    <source>
        <strain evidence="3">Texas</strain>
    </source>
</reference>
<dbReference type="VEuPathDB" id="PiroplasmaDB:BBOV_II004170"/>
<evidence type="ECO:0000256" key="2">
    <source>
        <dbReference type="SAM" id="MobiDB-lite"/>
    </source>
</evidence>
<dbReference type="AlphaFoldDB" id="S6B5I6"/>
<name>S6B5I6_BABBO</name>
<proteinExistence type="evidence at transcript level"/>
<evidence type="ECO:0000313" key="3">
    <source>
        <dbReference type="EMBL" id="BAN64261.1"/>
    </source>
</evidence>
<accession>S6B5I6</accession>
<sequence length="346" mass="37690">MISAAINGVRDVLKELEKELPQVERNIDQTDHQKAIIEATNRLIHILKGPKCHNCDKHSTKCGQQGTPTMCKECGNMTTTGVPSPLQAFLEDRLPGFSCDVVRDIEDPDKYPPAASHLGHCNGSGQCCPLPMGFRNQFQEGITHTGQRLYGILYFFSNENMMQSCVYTLVRVTAALSATTPQVLGDVFGFFRGGVGNKDSGKTKNEESKACDHIKDPSTKGDGDYFCGWCASGLRDEVKKIEWIPFDTKPGGHYRETVGKALIAIKGDKDASGASPYSDATTTPSNPPTLTDGNHYVSPLTGELYTAVSATFGGTYLSWVLYLSDALHSGLESLASEFKEIECRGF</sequence>